<keyword evidence="6" id="KW-0067">ATP-binding</keyword>
<protein>
    <recommendedName>
        <fullName evidence="3">tryptophan--tRNA ligase</fullName>
        <ecNumber evidence="3">6.1.1.2</ecNumber>
    </recommendedName>
    <alternativeName>
        <fullName evidence="9">Tryptophanyl-tRNA synthetase</fullName>
    </alternativeName>
</protein>
<dbReference type="InterPro" id="IPR002305">
    <property type="entry name" value="aa-tRNA-synth_Ic"/>
</dbReference>
<dbReference type="InterPro" id="IPR050203">
    <property type="entry name" value="Trp-tRNA_synthetase"/>
</dbReference>
<dbReference type="InterPro" id="IPR002306">
    <property type="entry name" value="Trp-tRNA-ligase"/>
</dbReference>
<dbReference type="GO" id="GO:0005829">
    <property type="term" value="C:cytosol"/>
    <property type="evidence" value="ECO:0007669"/>
    <property type="project" value="TreeGrafter"/>
</dbReference>
<keyword evidence="8" id="KW-0030">Aminoacyl-tRNA synthetase</keyword>
<dbReference type="EMBL" id="CAESAL010000150">
    <property type="protein sequence ID" value="CAB4347153.1"/>
    <property type="molecule type" value="Genomic_DNA"/>
</dbReference>
<dbReference type="EMBL" id="CAFBRD010000183">
    <property type="protein sequence ID" value="CAB5078842.1"/>
    <property type="molecule type" value="Genomic_DNA"/>
</dbReference>
<evidence type="ECO:0000256" key="7">
    <source>
        <dbReference type="ARBA" id="ARBA00022917"/>
    </source>
</evidence>
<evidence type="ECO:0000313" key="11">
    <source>
        <dbReference type="EMBL" id="CAB4347153.1"/>
    </source>
</evidence>
<dbReference type="EMBL" id="CAEZTY010000023">
    <property type="protein sequence ID" value="CAB4583320.1"/>
    <property type="molecule type" value="Genomic_DNA"/>
</dbReference>
<evidence type="ECO:0000313" key="12">
    <source>
        <dbReference type="EMBL" id="CAB4583320.1"/>
    </source>
</evidence>
<dbReference type="InterPro" id="IPR024109">
    <property type="entry name" value="Trp-tRNA-ligase_bac-type"/>
</dbReference>
<dbReference type="PANTHER" id="PTHR43766:SF1">
    <property type="entry name" value="TRYPTOPHAN--TRNA LIGASE, MITOCHONDRIAL"/>
    <property type="match status" value="1"/>
</dbReference>
<evidence type="ECO:0000256" key="10">
    <source>
        <dbReference type="ARBA" id="ARBA00049929"/>
    </source>
</evidence>
<comment type="similarity">
    <text evidence="2">Belongs to the class-I aminoacyl-tRNA synthetase family.</text>
</comment>
<comment type="subcellular location">
    <subcellularLocation>
        <location evidence="1">Mitochondrion</location>
    </subcellularLocation>
</comment>
<comment type="catalytic activity">
    <reaction evidence="10">
        <text>tRNA(Trp) + L-tryptophan + ATP = L-tryptophyl-tRNA(Trp) + AMP + diphosphate + H(+)</text>
        <dbReference type="Rhea" id="RHEA:24080"/>
        <dbReference type="Rhea" id="RHEA-COMP:9671"/>
        <dbReference type="Rhea" id="RHEA-COMP:9705"/>
        <dbReference type="ChEBI" id="CHEBI:15378"/>
        <dbReference type="ChEBI" id="CHEBI:30616"/>
        <dbReference type="ChEBI" id="CHEBI:33019"/>
        <dbReference type="ChEBI" id="CHEBI:57912"/>
        <dbReference type="ChEBI" id="CHEBI:78442"/>
        <dbReference type="ChEBI" id="CHEBI:78535"/>
        <dbReference type="ChEBI" id="CHEBI:456215"/>
        <dbReference type="EC" id="6.1.1.2"/>
    </reaction>
</comment>
<accession>A0A6J6A607</accession>
<dbReference type="Pfam" id="PF00579">
    <property type="entry name" value="tRNA-synt_1b"/>
    <property type="match status" value="1"/>
</dbReference>
<dbReference type="Gene3D" id="3.40.50.620">
    <property type="entry name" value="HUPs"/>
    <property type="match status" value="1"/>
</dbReference>
<keyword evidence="4" id="KW-0436">Ligase</keyword>
<evidence type="ECO:0000256" key="2">
    <source>
        <dbReference type="ARBA" id="ARBA00005594"/>
    </source>
</evidence>
<dbReference type="AlphaFoldDB" id="A0A6J6A607"/>
<dbReference type="FunFam" id="1.10.240.10:FF:000002">
    <property type="entry name" value="Tryptophan--tRNA ligase"/>
    <property type="match status" value="1"/>
</dbReference>
<dbReference type="GO" id="GO:0005524">
    <property type="term" value="F:ATP binding"/>
    <property type="evidence" value="ECO:0007669"/>
    <property type="project" value="UniProtKB-KW"/>
</dbReference>
<evidence type="ECO:0000256" key="3">
    <source>
        <dbReference type="ARBA" id="ARBA00013161"/>
    </source>
</evidence>
<dbReference type="InterPro" id="IPR014729">
    <property type="entry name" value="Rossmann-like_a/b/a_fold"/>
</dbReference>
<dbReference type="Gene3D" id="1.10.240.10">
    <property type="entry name" value="Tyrosyl-Transfer RNA Synthetase"/>
    <property type="match status" value="1"/>
</dbReference>
<dbReference type="EC" id="6.1.1.2" evidence="3"/>
<reference evidence="11" key="1">
    <citation type="submission" date="2020-05" db="EMBL/GenBank/DDBJ databases">
        <authorList>
            <person name="Chiriac C."/>
            <person name="Salcher M."/>
            <person name="Ghai R."/>
            <person name="Kavagutti S V."/>
        </authorList>
    </citation>
    <scope>NUCLEOTIDE SEQUENCE</scope>
</reference>
<name>A0A6J6A607_9ZZZZ</name>
<evidence type="ECO:0000313" key="13">
    <source>
        <dbReference type="EMBL" id="CAB5078842.1"/>
    </source>
</evidence>
<dbReference type="CDD" id="cd00806">
    <property type="entry name" value="TrpRS_core"/>
    <property type="match status" value="1"/>
</dbReference>
<evidence type="ECO:0000256" key="9">
    <source>
        <dbReference type="ARBA" id="ARBA00030268"/>
    </source>
</evidence>
<dbReference type="PANTHER" id="PTHR43766">
    <property type="entry name" value="TRYPTOPHAN--TRNA LIGASE, MITOCHONDRIAL"/>
    <property type="match status" value="1"/>
</dbReference>
<gene>
    <name evidence="12" type="ORF">UFOPK1762_00801</name>
    <name evidence="11" type="ORF">UFOPK3331_02125</name>
    <name evidence="13" type="ORF">UFOPK4371_01999</name>
</gene>
<dbReference type="SUPFAM" id="SSF52374">
    <property type="entry name" value="Nucleotidylyl transferase"/>
    <property type="match status" value="1"/>
</dbReference>
<dbReference type="PRINTS" id="PR01039">
    <property type="entry name" value="TRNASYNTHTRP"/>
</dbReference>
<evidence type="ECO:0000256" key="8">
    <source>
        <dbReference type="ARBA" id="ARBA00023146"/>
    </source>
</evidence>
<dbReference type="HAMAP" id="MF_00140_B">
    <property type="entry name" value="Trp_tRNA_synth_B"/>
    <property type="match status" value="1"/>
</dbReference>
<evidence type="ECO:0000256" key="4">
    <source>
        <dbReference type="ARBA" id="ARBA00022598"/>
    </source>
</evidence>
<keyword evidence="7" id="KW-0648">Protein biosynthesis</keyword>
<organism evidence="11">
    <name type="scientific">freshwater metagenome</name>
    <dbReference type="NCBI Taxonomy" id="449393"/>
    <lineage>
        <taxon>unclassified sequences</taxon>
        <taxon>metagenomes</taxon>
        <taxon>ecological metagenomes</taxon>
    </lineage>
</organism>
<keyword evidence="5" id="KW-0547">Nucleotide-binding</keyword>
<dbReference type="GO" id="GO:0005739">
    <property type="term" value="C:mitochondrion"/>
    <property type="evidence" value="ECO:0007669"/>
    <property type="project" value="UniProtKB-SubCell"/>
</dbReference>
<dbReference type="GO" id="GO:0004830">
    <property type="term" value="F:tryptophan-tRNA ligase activity"/>
    <property type="evidence" value="ECO:0007669"/>
    <property type="project" value="UniProtKB-EC"/>
</dbReference>
<dbReference type="NCBIfam" id="TIGR00233">
    <property type="entry name" value="trpS"/>
    <property type="match status" value="1"/>
</dbReference>
<evidence type="ECO:0000256" key="5">
    <source>
        <dbReference type="ARBA" id="ARBA00022741"/>
    </source>
</evidence>
<dbReference type="GO" id="GO:0006436">
    <property type="term" value="P:tryptophanyl-tRNA aminoacylation"/>
    <property type="evidence" value="ECO:0007669"/>
    <property type="project" value="InterPro"/>
</dbReference>
<evidence type="ECO:0000256" key="6">
    <source>
        <dbReference type="ARBA" id="ARBA00022840"/>
    </source>
</evidence>
<evidence type="ECO:0000256" key="1">
    <source>
        <dbReference type="ARBA" id="ARBA00004173"/>
    </source>
</evidence>
<proteinExistence type="inferred from homology"/>
<sequence>MTRVFSGIKPTGPVQLGNLLGALRHWVTDQDEADTIFCVVDLHALTVPQDPAELRSRTLELAQLLIAIGIDPARTILFVQSHVPEHAELSWLMECTAAFGELRRMTQFKDKSDSSEFVSAGLFTYPALMAADILLYDTDRVPVGDDQRQHLELSRDLAIRFNSRYGDTFIVPEAAIAKVGARVMDLQHPNKKMSKSENSPQGTILVLEDLDAVAKKIKRAVTDTDTDVRFDVAEKPGVSNLLSILSACTGTAPDELADSYTRYGDLKTAVAEAVVETLRPIQDRFAELAADPTGTASILAAGAEKARAIAGPVLERARTNIGLLPPL</sequence>